<protein>
    <submittedName>
        <fullName evidence="1">Uncharacterized protein</fullName>
    </submittedName>
</protein>
<organism evidence="1">
    <name type="scientific">gut metagenome</name>
    <dbReference type="NCBI Taxonomy" id="749906"/>
    <lineage>
        <taxon>unclassified sequences</taxon>
        <taxon>metagenomes</taxon>
        <taxon>organismal metagenomes</taxon>
    </lineage>
</organism>
<comment type="caution">
    <text evidence="1">The sequence shown here is derived from an EMBL/GenBank/DDBJ whole genome shotgun (WGS) entry which is preliminary data.</text>
</comment>
<dbReference type="AlphaFoldDB" id="J9GT17"/>
<evidence type="ECO:0000313" key="1">
    <source>
        <dbReference type="EMBL" id="EJX03440.1"/>
    </source>
</evidence>
<accession>J9GT17</accession>
<proteinExistence type="predicted"/>
<reference evidence="1" key="1">
    <citation type="journal article" date="2012" name="PLoS ONE">
        <title>Gene sets for utilization of primary and secondary nutrition supplies in the distal gut of endangered iberian lynx.</title>
        <authorList>
            <person name="Alcaide M."/>
            <person name="Messina E."/>
            <person name="Richter M."/>
            <person name="Bargiela R."/>
            <person name="Peplies J."/>
            <person name="Huws S.A."/>
            <person name="Newbold C.J."/>
            <person name="Golyshin P.N."/>
            <person name="Simon M.A."/>
            <person name="Lopez G."/>
            <person name="Yakimov M.M."/>
            <person name="Ferrer M."/>
        </authorList>
    </citation>
    <scope>NUCLEOTIDE SEQUENCE</scope>
</reference>
<name>J9GT17_9ZZZZ</name>
<dbReference type="EMBL" id="AMCI01002157">
    <property type="protein sequence ID" value="EJX03440.1"/>
    <property type="molecule type" value="Genomic_DNA"/>
</dbReference>
<gene>
    <name evidence="1" type="ORF">EVA_08454</name>
</gene>
<sequence>MVVKQGCFTIFLLWREYGPNRSCLHGQGKEEEGWDGYKKRGYIVRMNYDTASLRSYWMLKSTQ</sequence>